<dbReference type="AlphaFoldDB" id="A0A0J1H254"/>
<feature type="domain" description="Methyl-accepting transducer" evidence="6">
    <location>
        <begin position="263"/>
        <end position="499"/>
    </location>
</feature>
<dbReference type="SUPFAM" id="SSF58104">
    <property type="entry name" value="Methyl-accepting chemotaxis protein (MCP) signaling domain"/>
    <property type="match status" value="1"/>
</dbReference>
<dbReference type="PANTHER" id="PTHR32089:SF112">
    <property type="entry name" value="LYSOZYME-LIKE PROTEIN-RELATED"/>
    <property type="match status" value="1"/>
</dbReference>
<evidence type="ECO:0000259" key="6">
    <source>
        <dbReference type="PROSITE" id="PS50111"/>
    </source>
</evidence>
<keyword evidence="2 4" id="KW-0807">Transducer</keyword>
<dbReference type="Pfam" id="PF00015">
    <property type="entry name" value="MCPsignal"/>
    <property type="match status" value="1"/>
</dbReference>
<dbReference type="CDD" id="cd06225">
    <property type="entry name" value="HAMP"/>
    <property type="match status" value="1"/>
</dbReference>
<dbReference type="InterPro" id="IPR004089">
    <property type="entry name" value="MCPsignal_dom"/>
</dbReference>
<feature type="domain" description="HAMP" evidence="7">
    <location>
        <begin position="205"/>
        <end position="258"/>
    </location>
</feature>
<feature type="transmembrane region" description="Helical" evidence="5">
    <location>
        <begin position="185"/>
        <end position="204"/>
    </location>
</feature>
<keyword evidence="5" id="KW-1133">Transmembrane helix</keyword>
<gene>
    <name evidence="8" type="ORF">ABT56_10030</name>
</gene>
<comment type="caution">
    <text evidence="8">The sequence shown here is derived from an EMBL/GenBank/DDBJ whole genome shotgun (WGS) entry which is preliminary data.</text>
</comment>
<evidence type="ECO:0000256" key="5">
    <source>
        <dbReference type="SAM" id="Phobius"/>
    </source>
</evidence>
<dbReference type="RefSeq" id="WP_047878727.1">
    <property type="nucleotide sequence ID" value="NZ_LDOT01000012.1"/>
</dbReference>
<dbReference type="STRING" id="1195763.ABT56_10030"/>
<dbReference type="Gene3D" id="1.10.287.950">
    <property type="entry name" value="Methyl-accepting chemotaxis protein"/>
    <property type="match status" value="1"/>
</dbReference>
<evidence type="ECO:0000313" key="8">
    <source>
        <dbReference type="EMBL" id="KLV05863.1"/>
    </source>
</evidence>
<dbReference type="PROSITE" id="PS50111">
    <property type="entry name" value="CHEMOTAXIS_TRANSDUC_2"/>
    <property type="match status" value="1"/>
</dbReference>
<dbReference type="Proteomes" id="UP000036097">
    <property type="component" value="Unassembled WGS sequence"/>
</dbReference>
<sequence>MHSVKHKLYAGFLSVLMIMVLTVIISAYEVYHSHRIANEVRLDDTPGLQLYTSLIDDAGDIHRDALLSISGYNNALTSYEQNKAQFLDAYDLLQPLEKSNPTDARRLERIKQYFIEFTTQFEQKIVPALNITPSAQLFIQLKHIEKKTLIELENELDIATSAERKEAEQGLNFLADSLETIEQTMLWMTLFAFSTGCLIAYLLARSITSRLESLNHIAQQVAAGNPSLPPLTISGNDELTTLGNSISQMQNSLVSLISAIASVSNDIQSTTTTLTEASRHIVEGTAQQAEKANLIATASEELTLTITEVAEQTHTTAEHAQQSELAAVDGRSTIVTMVDSIQRVSVQMQAMSTNIEQLDANSEKIGSVIRVIEDIAAQTNLLALNAAIEAARAGEFGRGFAVVADEVRALAERTTKATQEVAGIIQTIQTGMAEAVSYTSDSCQQVENGVNESHGAVAALEQIVTSTSQVQGMINTIATATEEQSAVTREIATDITFINDIASRSLDLSKDSDSAVTQLEQKVTDLDQLISRFKLN</sequence>
<dbReference type="EMBL" id="LDOT01000012">
    <property type="protein sequence ID" value="KLV05863.1"/>
    <property type="molecule type" value="Genomic_DNA"/>
</dbReference>
<evidence type="ECO:0000256" key="3">
    <source>
        <dbReference type="ARBA" id="ARBA00029447"/>
    </source>
</evidence>
<dbReference type="SMART" id="SM00304">
    <property type="entry name" value="HAMP"/>
    <property type="match status" value="1"/>
</dbReference>
<dbReference type="Gene3D" id="6.10.340.10">
    <property type="match status" value="1"/>
</dbReference>
<keyword evidence="9" id="KW-1185">Reference proteome</keyword>
<evidence type="ECO:0000313" key="9">
    <source>
        <dbReference type="Proteomes" id="UP000036097"/>
    </source>
</evidence>
<dbReference type="PANTHER" id="PTHR32089">
    <property type="entry name" value="METHYL-ACCEPTING CHEMOTAXIS PROTEIN MCPB"/>
    <property type="match status" value="1"/>
</dbReference>
<dbReference type="GO" id="GO:0007165">
    <property type="term" value="P:signal transduction"/>
    <property type="evidence" value="ECO:0007669"/>
    <property type="project" value="UniProtKB-KW"/>
</dbReference>
<name>A0A0J1H254_9GAMM</name>
<dbReference type="OrthoDB" id="2489132at2"/>
<dbReference type="PROSITE" id="PS50885">
    <property type="entry name" value="HAMP"/>
    <property type="match status" value="1"/>
</dbReference>
<evidence type="ECO:0000256" key="1">
    <source>
        <dbReference type="ARBA" id="ARBA00004370"/>
    </source>
</evidence>
<evidence type="ECO:0000256" key="4">
    <source>
        <dbReference type="PROSITE-ProRule" id="PRU00284"/>
    </source>
</evidence>
<comment type="similarity">
    <text evidence="3">Belongs to the methyl-accepting chemotaxis (MCP) protein family.</text>
</comment>
<accession>A0A0J1H254</accession>
<feature type="transmembrane region" description="Helical" evidence="5">
    <location>
        <begin position="12"/>
        <end position="31"/>
    </location>
</feature>
<organism evidence="8 9">
    <name type="scientific">Photobacterium aquae</name>
    <dbReference type="NCBI Taxonomy" id="1195763"/>
    <lineage>
        <taxon>Bacteria</taxon>
        <taxon>Pseudomonadati</taxon>
        <taxon>Pseudomonadota</taxon>
        <taxon>Gammaproteobacteria</taxon>
        <taxon>Vibrionales</taxon>
        <taxon>Vibrionaceae</taxon>
        <taxon>Photobacterium</taxon>
    </lineage>
</organism>
<dbReference type="SMART" id="SM00283">
    <property type="entry name" value="MA"/>
    <property type="match status" value="1"/>
</dbReference>
<dbReference type="CDD" id="cd11386">
    <property type="entry name" value="MCP_signal"/>
    <property type="match status" value="1"/>
</dbReference>
<reference evidence="8 9" key="1">
    <citation type="submission" date="2015-05" db="EMBL/GenBank/DDBJ databases">
        <title>Photobacterium galathea sp. nov.</title>
        <authorList>
            <person name="Machado H."/>
            <person name="Gram L."/>
        </authorList>
    </citation>
    <scope>NUCLEOTIDE SEQUENCE [LARGE SCALE GENOMIC DNA]</scope>
    <source>
        <strain evidence="8 9">CGMCC 1.12159</strain>
    </source>
</reference>
<dbReference type="InterPro" id="IPR003660">
    <property type="entry name" value="HAMP_dom"/>
</dbReference>
<evidence type="ECO:0000256" key="2">
    <source>
        <dbReference type="ARBA" id="ARBA00023224"/>
    </source>
</evidence>
<proteinExistence type="inferred from homology"/>
<dbReference type="GO" id="GO:0006935">
    <property type="term" value="P:chemotaxis"/>
    <property type="evidence" value="ECO:0007669"/>
    <property type="project" value="UniProtKB-ARBA"/>
</dbReference>
<protein>
    <submittedName>
        <fullName evidence="8">Chemotaxis protein</fullName>
    </submittedName>
</protein>
<dbReference type="Pfam" id="PF00672">
    <property type="entry name" value="HAMP"/>
    <property type="match status" value="1"/>
</dbReference>
<dbReference type="FunFam" id="1.10.287.950:FF:000001">
    <property type="entry name" value="Methyl-accepting chemotaxis sensory transducer"/>
    <property type="match status" value="1"/>
</dbReference>
<dbReference type="PATRIC" id="fig|1195763.3.peg.2106"/>
<comment type="subcellular location">
    <subcellularLocation>
        <location evidence="1">Membrane</location>
    </subcellularLocation>
</comment>
<dbReference type="GO" id="GO:0016020">
    <property type="term" value="C:membrane"/>
    <property type="evidence" value="ECO:0007669"/>
    <property type="project" value="UniProtKB-SubCell"/>
</dbReference>
<evidence type="ECO:0000259" key="7">
    <source>
        <dbReference type="PROSITE" id="PS50885"/>
    </source>
</evidence>
<keyword evidence="5" id="KW-0472">Membrane</keyword>
<keyword evidence="5" id="KW-0812">Transmembrane</keyword>